<reference evidence="2 3" key="1">
    <citation type="journal article" date="2014" name="Genome Biol. Evol.">
        <title>The genome of the myxosporean Thelohanellus kitauei shows adaptations to nutrient acquisition within its fish host.</title>
        <authorList>
            <person name="Yang Y."/>
            <person name="Xiong J."/>
            <person name="Zhou Z."/>
            <person name="Huo F."/>
            <person name="Miao W."/>
            <person name="Ran C."/>
            <person name="Liu Y."/>
            <person name="Zhang J."/>
            <person name="Feng J."/>
            <person name="Wang M."/>
            <person name="Wang M."/>
            <person name="Wang L."/>
            <person name="Yao B."/>
        </authorList>
    </citation>
    <scope>NUCLEOTIDE SEQUENCE [LARGE SCALE GENOMIC DNA]</scope>
    <source>
        <strain evidence="2">Wuqing</strain>
    </source>
</reference>
<dbReference type="EMBL" id="JWZT01002159">
    <property type="protein sequence ID" value="KII70190.1"/>
    <property type="molecule type" value="Genomic_DNA"/>
</dbReference>
<dbReference type="OrthoDB" id="28208at2759"/>
<keyword evidence="1" id="KW-0812">Transmembrane</keyword>
<evidence type="ECO:0008006" key="4">
    <source>
        <dbReference type="Google" id="ProtNLM"/>
    </source>
</evidence>
<keyword evidence="3" id="KW-1185">Reference proteome</keyword>
<proteinExistence type="predicted"/>
<feature type="transmembrane region" description="Helical" evidence="1">
    <location>
        <begin position="184"/>
        <end position="205"/>
    </location>
</feature>
<evidence type="ECO:0000256" key="1">
    <source>
        <dbReference type="SAM" id="Phobius"/>
    </source>
</evidence>
<feature type="transmembrane region" description="Helical" evidence="1">
    <location>
        <begin position="42"/>
        <end position="64"/>
    </location>
</feature>
<evidence type="ECO:0000313" key="2">
    <source>
        <dbReference type="EMBL" id="KII70190.1"/>
    </source>
</evidence>
<protein>
    <recommendedName>
        <fullName evidence="4">Amino acid transporter transmembrane domain-containing protein</fullName>
    </recommendedName>
</protein>
<gene>
    <name evidence="2" type="ORF">RF11_01645</name>
</gene>
<evidence type="ECO:0000313" key="3">
    <source>
        <dbReference type="Proteomes" id="UP000031668"/>
    </source>
</evidence>
<keyword evidence="1" id="KW-0472">Membrane</keyword>
<accession>A0A0C2N1G3</accession>
<comment type="caution">
    <text evidence="2">The sequence shown here is derived from an EMBL/GenBank/DDBJ whole genome shotgun (WGS) entry which is preliminary data.</text>
</comment>
<feature type="transmembrane region" description="Helical" evidence="1">
    <location>
        <begin position="124"/>
        <end position="143"/>
    </location>
</feature>
<dbReference type="Proteomes" id="UP000031668">
    <property type="component" value="Unassembled WGS sequence"/>
</dbReference>
<sequence length="229" mass="26709">MSLSIIGFGTWNFYPALSCHHSILPIYVYFKDHPKKWFLKYTRLSLVLCVFVYLVTSYAGLLTFGADINANFFVEYCIYDVVSMLTRIFNVLSLTATEITQILSIEENILELPIIRKYSKSFGVHYFLIMMICGSFGLLSYHIRNMVIILDIVVIIAMSPCVYMFYPLALMCRCWKILSRYSKCMCLMSMVLGSFLITSGIYIVFLRQNMEIYENIPKYWCEEALIRTQ</sequence>
<keyword evidence="1" id="KW-1133">Transmembrane helix</keyword>
<feature type="transmembrane region" description="Helical" evidence="1">
    <location>
        <begin position="149"/>
        <end position="172"/>
    </location>
</feature>
<name>A0A0C2N1G3_THEKT</name>
<organism evidence="2 3">
    <name type="scientific">Thelohanellus kitauei</name>
    <name type="common">Myxosporean</name>
    <dbReference type="NCBI Taxonomy" id="669202"/>
    <lineage>
        <taxon>Eukaryota</taxon>
        <taxon>Metazoa</taxon>
        <taxon>Cnidaria</taxon>
        <taxon>Myxozoa</taxon>
        <taxon>Myxosporea</taxon>
        <taxon>Bivalvulida</taxon>
        <taxon>Platysporina</taxon>
        <taxon>Myxobolidae</taxon>
        <taxon>Thelohanellus</taxon>
    </lineage>
</organism>
<dbReference type="AlphaFoldDB" id="A0A0C2N1G3"/>